<organism evidence="1 2">
    <name type="scientific">Sphingobacterium corticis</name>
    <dbReference type="NCBI Taxonomy" id="1812823"/>
    <lineage>
        <taxon>Bacteria</taxon>
        <taxon>Pseudomonadati</taxon>
        <taxon>Bacteroidota</taxon>
        <taxon>Sphingobacteriia</taxon>
        <taxon>Sphingobacteriales</taxon>
        <taxon>Sphingobacteriaceae</taxon>
        <taxon>Sphingobacterium</taxon>
    </lineage>
</organism>
<proteinExistence type="predicted"/>
<dbReference type="RefSeq" id="WP_380869617.1">
    <property type="nucleotide sequence ID" value="NZ_JBHUMA010000006.1"/>
</dbReference>
<evidence type="ECO:0000313" key="2">
    <source>
        <dbReference type="Proteomes" id="UP001597393"/>
    </source>
</evidence>
<dbReference type="EMBL" id="JBHUMA010000006">
    <property type="protein sequence ID" value="MFD2599491.1"/>
    <property type="molecule type" value="Genomic_DNA"/>
</dbReference>
<evidence type="ECO:0000313" key="1">
    <source>
        <dbReference type="EMBL" id="MFD2599491.1"/>
    </source>
</evidence>
<comment type="caution">
    <text evidence="1">The sequence shown here is derived from an EMBL/GenBank/DDBJ whole genome shotgun (WGS) entry which is preliminary data.</text>
</comment>
<protein>
    <submittedName>
        <fullName evidence="1">Uncharacterized protein</fullName>
    </submittedName>
</protein>
<keyword evidence="2" id="KW-1185">Reference proteome</keyword>
<gene>
    <name evidence="1" type="ORF">ACFSQ3_11055</name>
</gene>
<name>A0ABW5NK53_9SPHI</name>
<reference evidence="2" key="1">
    <citation type="journal article" date="2019" name="Int. J. Syst. Evol. Microbiol.">
        <title>The Global Catalogue of Microorganisms (GCM) 10K type strain sequencing project: providing services to taxonomists for standard genome sequencing and annotation.</title>
        <authorList>
            <consortium name="The Broad Institute Genomics Platform"/>
            <consortium name="The Broad Institute Genome Sequencing Center for Infectious Disease"/>
            <person name="Wu L."/>
            <person name="Ma J."/>
        </authorList>
    </citation>
    <scope>NUCLEOTIDE SEQUENCE [LARGE SCALE GENOMIC DNA]</scope>
    <source>
        <strain evidence="2">KCTC 42248</strain>
    </source>
</reference>
<accession>A0ABW5NK53</accession>
<sequence length="167" mass="19378">MILLSVLPDFSSTSNWRKIDISSLSDSIVSRKDFFKSILRYEGDGFEENKSFAYNLVVKRDDAFYASKNCLFEFFFVVDHSSIFRTAKMTINIGADIHTIKSMKQEFEMSFGKGMFPVKFTDTNILEQRAMETIYKSAEIKLGSDTAYKFWTFTDWFIGDGLRTYRG</sequence>
<dbReference type="Proteomes" id="UP001597393">
    <property type="component" value="Unassembled WGS sequence"/>
</dbReference>